<feature type="transmembrane region" description="Helical" evidence="2">
    <location>
        <begin position="129"/>
        <end position="155"/>
    </location>
</feature>
<dbReference type="Pfam" id="PF13593">
    <property type="entry name" value="SBF_like"/>
    <property type="match status" value="1"/>
</dbReference>
<dbReference type="PIRSF" id="PIRSF026166">
    <property type="entry name" value="UCP026166"/>
    <property type="match status" value="1"/>
</dbReference>
<dbReference type="InterPro" id="IPR038770">
    <property type="entry name" value="Na+/solute_symporter_sf"/>
</dbReference>
<dbReference type="InterPro" id="IPR016833">
    <property type="entry name" value="Put_Na-Bile_cotransptr"/>
</dbReference>
<comment type="caution">
    <text evidence="3">The sequence shown here is derived from an EMBL/GenBank/DDBJ whole genome shotgun (WGS) entry which is preliminary data.</text>
</comment>
<feature type="transmembrane region" description="Helical" evidence="2">
    <location>
        <begin position="167"/>
        <end position="184"/>
    </location>
</feature>
<feature type="transmembrane region" description="Helical" evidence="2">
    <location>
        <begin position="230"/>
        <end position="254"/>
    </location>
</feature>
<accession>A0ABS4SUD7</accession>
<dbReference type="PANTHER" id="PTHR18640">
    <property type="entry name" value="SOLUTE CARRIER FAMILY 10 MEMBER 7"/>
    <property type="match status" value="1"/>
</dbReference>
<evidence type="ECO:0000313" key="4">
    <source>
        <dbReference type="Proteomes" id="UP000781958"/>
    </source>
</evidence>
<name>A0ABS4SUD7_9PROT</name>
<sequence length="347" mass="36470">MIRLPRLNLDGFTMALAATVGLATLLPVQGEAAEGMHWLAGGAIALLFFLHGARLPREEVIAGIAHWRLHLLILSLTYVAFPLIGWLVVATMPASLLPPALAMGVQFLCLLPSTVQSSIAFTSMARGNVAAAVCSSTLSNIGGILVTPLLVALFLKVQGAGLSLDTIGTIAAQLLLPFVLGQLLRPWVGGWAARHKTLLKFTDRGSILLVVYLAFSEAVANGLWHQVPPQSLAVLLAIDCIILAVFLGGSTLLTRRLGFSKADETAIVFCGSKKSLVSGVPMAGVLFSPATAGLVLLPVMLFHQIQLMACAVLARRYADAAEALDPEPAEPAPQARIAATAQPLGRT</sequence>
<feature type="transmembrane region" description="Helical" evidence="2">
    <location>
        <begin position="205"/>
        <end position="224"/>
    </location>
</feature>
<keyword evidence="4" id="KW-1185">Reference proteome</keyword>
<proteinExistence type="predicted"/>
<feature type="transmembrane region" description="Helical" evidence="2">
    <location>
        <begin position="69"/>
        <end position="89"/>
    </location>
</feature>
<feature type="compositionally biased region" description="Low complexity" evidence="1">
    <location>
        <begin position="332"/>
        <end position="347"/>
    </location>
</feature>
<dbReference type="EMBL" id="JAGINP010000028">
    <property type="protein sequence ID" value="MBP2296175.1"/>
    <property type="molecule type" value="Genomic_DNA"/>
</dbReference>
<feature type="transmembrane region" description="Helical" evidence="2">
    <location>
        <begin position="101"/>
        <end position="122"/>
    </location>
</feature>
<keyword evidence="2" id="KW-1133">Transmembrane helix</keyword>
<reference evidence="3 4" key="1">
    <citation type="submission" date="2021-03" db="EMBL/GenBank/DDBJ databases">
        <title>Genomic Encyclopedia of Type Strains, Phase III (KMG-III): the genomes of soil and plant-associated and newly described type strains.</title>
        <authorList>
            <person name="Whitman W."/>
        </authorList>
    </citation>
    <scope>NUCLEOTIDE SEQUENCE [LARGE SCALE GENOMIC DNA]</scope>
    <source>
        <strain evidence="3 4">IMMIB AFH-6</strain>
    </source>
</reference>
<feature type="transmembrane region" description="Helical" evidence="2">
    <location>
        <begin position="275"/>
        <end position="301"/>
    </location>
</feature>
<evidence type="ECO:0000256" key="1">
    <source>
        <dbReference type="SAM" id="MobiDB-lite"/>
    </source>
</evidence>
<feature type="transmembrane region" description="Helical" evidence="2">
    <location>
        <begin position="40"/>
        <end position="57"/>
    </location>
</feature>
<evidence type="ECO:0000256" key="2">
    <source>
        <dbReference type="SAM" id="Phobius"/>
    </source>
</evidence>
<dbReference type="Gene3D" id="1.20.1530.20">
    <property type="match status" value="1"/>
</dbReference>
<protein>
    <submittedName>
        <fullName evidence="3">Sodium/bile acid cotransporter 7</fullName>
    </submittedName>
</protein>
<feature type="region of interest" description="Disordered" evidence="1">
    <location>
        <begin position="325"/>
        <end position="347"/>
    </location>
</feature>
<evidence type="ECO:0000313" key="3">
    <source>
        <dbReference type="EMBL" id="MBP2296175.1"/>
    </source>
</evidence>
<dbReference type="RefSeq" id="WP_209770990.1">
    <property type="nucleotide sequence ID" value="NZ_JAGINP010000028.1"/>
</dbReference>
<gene>
    <name evidence="3" type="ORF">J2851_005990</name>
</gene>
<dbReference type="Proteomes" id="UP000781958">
    <property type="component" value="Unassembled WGS sequence"/>
</dbReference>
<keyword evidence="2" id="KW-0812">Transmembrane</keyword>
<keyword evidence="2" id="KW-0472">Membrane</keyword>
<dbReference type="PANTHER" id="PTHR18640:SF5">
    <property type="entry name" value="SODIUM_BILE ACID COTRANSPORTER 7"/>
    <property type="match status" value="1"/>
</dbReference>
<organism evidence="3 4">
    <name type="scientific">Azospirillum rugosum</name>
    <dbReference type="NCBI Taxonomy" id="416170"/>
    <lineage>
        <taxon>Bacteria</taxon>
        <taxon>Pseudomonadati</taxon>
        <taxon>Pseudomonadota</taxon>
        <taxon>Alphaproteobacteria</taxon>
        <taxon>Rhodospirillales</taxon>
        <taxon>Azospirillaceae</taxon>
        <taxon>Azospirillum</taxon>
    </lineage>
</organism>